<gene>
    <name evidence="3" type="ORF">SD37_05405</name>
</gene>
<protein>
    <recommendedName>
        <fullName evidence="2">DUF1996 domain-containing protein</fullName>
    </recommendedName>
</protein>
<reference evidence="3 4" key="1">
    <citation type="journal article" date="2015" name="Genome Announc.">
        <title>Draft Genome Sequence of Norvancomycin-Producing Strain Amycolatopsis orientalis CPCC200066.</title>
        <authorList>
            <person name="Lei X."/>
            <person name="Yuan F."/>
            <person name="Shi Y."/>
            <person name="Li X."/>
            <person name="Wang L."/>
            <person name="Hong B."/>
        </authorList>
    </citation>
    <scope>NUCLEOTIDE SEQUENCE [LARGE SCALE GENOMIC DNA]</scope>
    <source>
        <strain evidence="3 4">B-37</strain>
    </source>
</reference>
<keyword evidence="1" id="KW-0732">Signal</keyword>
<accession>A0A193BSG5</accession>
<dbReference type="EMBL" id="CP016174">
    <property type="protein sequence ID" value="ANN15151.1"/>
    <property type="molecule type" value="Genomic_DNA"/>
</dbReference>
<feature type="domain" description="DUF1996" evidence="2">
    <location>
        <begin position="82"/>
        <end position="290"/>
    </location>
</feature>
<dbReference type="AlphaFoldDB" id="A0A193BSG5"/>
<dbReference type="Pfam" id="PF09362">
    <property type="entry name" value="DUF1996"/>
    <property type="match status" value="1"/>
</dbReference>
<dbReference type="PANTHER" id="PTHR43662">
    <property type="match status" value="1"/>
</dbReference>
<evidence type="ECO:0000313" key="4">
    <source>
        <dbReference type="Proteomes" id="UP000093695"/>
    </source>
</evidence>
<proteinExistence type="predicted"/>
<evidence type="ECO:0000259" key="2">
    <source>
        <dbReference type="Pfam" id="PF09362"/>
    </source>
</evidence>
<evidence type="ECO:0000256" key="1">
    <source>
        <dbReference type="SAM" id="SignalP"/>
    </source>
</evidence>
<dbReference type="PANTHER" id="PTHR43662:SF3">
    <property type="entry name" value="DOMAIN PROTEIN, PUTATIVE (AFU_ORTHOLOGUE AFUA_6G11970)-RELATED"/>
    <property type="match status" value="1"/>
</dbReference>
<dbReference type="Proteomes" id="UP000093695">
    <property type="component" value="Chromosome"/>
</dbReference>
<dbReference type="RefSeq" id="WP_052674992.1">
    <property type="nucleotide sequence ID" value="NZ_CP016174.1"/>
</dbReference>
<dbReference type="eggNOG" id="ENOG502Z890">
    <property type="taxonomic scope" value="Bacteria"/>
</dbReference>
<organism evidence="3 4">
    <name type="scientific">Amycolatopsis orientalis</name>
    <name type="common">Nocardia orientalis</name>
    <dbReference type="NCBI Taxonomy" id="31958"/>
    <lineage>
        <taxon>Bacteria</taxon>
        <taxon>Bacillati</taxon>
        <taxon>Actinomycetota</taxon>
        <taxon>Actinomycetes</taxon>
        <taxon>Pseudonocardiales</taxon>
        <taxon>Pseudonocardiaceae</taxon>
        <taxon>Amycolatopsis</taxon>
    </lineage>
</organism>
<dbReference type="STRING" id="31958.SD37_05405"/>
<keyword evidence="4" id="KW-1185">Reference proteome</keyword>
<evidence type="ECO:0000313" key="3">
    <source>
        <dbReference type="EMBL" id="ANN15151.1"/>
    </source>
</evidence>
<name>A0A193BSG5_AMYOR</name>
<dbReference type="KEGG" id="aori:SD37_05405"/>
<sequence length="318" mass="34084">MRTRNLFGVTGAVAAALVMIAVAMPAVPVGHGTHDGKVNHDAHFFVPSAEQTEAIVAQQALAPVRGSEFRADCFSSHRKGDDPIVFPGRAGVSHIHEFYGNRTANAGSTLESLSAGTTNCDPVVDLSSYWTPTLYKNGQPIAPDRVTVYYQGITQMGNAIAPPRGLRYVIGNAGATSPDQNPYARWSCLGAPESSRDFLTCPPGSKLQTYLDFPTCWDGVRLDSPNHRDHMAFALGQTCPAGYPKVVPRVELLITYPVNGGGLTLAGTRDGALVTNAPGYTFHGDFFNAWNQNELQRRVSTCINGGYVCGTDGEPIQQ</sequence>
<dbReference type="InterPro" id="IPR018535">
    <property type="entry name" value="DUF1996"/>
</dbReference>
<feature type="chain" id="PRO_5008255945" description="DUF1996 domain-containing protein" evidence="1">
    <location>
        <begin position="24"/>
        <end position="318"/>
    </location>
</feature>
<feature type="signal peptide" evidence="1">
    <location>
        <begin position="1"/>
        <end position="23"/>
    </location>
</feature>